<dbReference type="EMBL" id="ML995840">
    <property type="protein sequence ID" value="KAF2768841.1"/>
    <property type="molecule type" value="Genomic_DNA"/>
</dbReference>
<gene>
    <name evidence="2" type="ORF">EJ03DRAFT_327968</name>
</gene>
<evidence type="ECO:0000256" key="1">
    <source>
        <dbReference type="SAM" id="MobiDB-lite"/>
    </source>
</evidence>
<reference evidence="2" key="1">
    <citation type="journal article" date="2020" name="Stud. Mycol.">
        <title>101 Dothideomycetes genomes: a test case for predicting lifestyles and emergence of pathogens.</title>
        <authorList>
            <person name="Haridas S."/>
            <person name="Albert R."/>
            <person name="Binder M."/>
            <person name="Bloem J."/>
            <person name="Labutti K."/>
            <person name="Salamov A."/>
            <person name="Andreopoulos B."/>
            <person name="Baker S."/>
            <person name="Barry K."/>
            <person name="Bills G."/>
            <person name="Bluhm B."/>
            <person name="Cannon C."/>
            <person name="Castanera R."/>
            <person name="Culley D."/>
            <person name="Daum C."/>
            <person name="Ezra D."/>
            <person name="Gonzalez J."/>
            <person name="Henrissat B."/>
            <person name="Kuo A."/>
            <person name="Liang C."/>
            <person name="Lipzen A."/>
            <person name="Lutzoni F."/>
            <person name="Magnuson J."/>
            <person name="Mondo S."/>
            <person name="Nolan M."/>
            <person name="Ohm R."/>
            <person name="Pangilinan J."/>
            <person name="Park H.-J."/>
            <person name="Ramirez L."/>
            <person name="Alfaro M."/>
            <person name="Sun H."/>
            <person name="Tritt A."/>
            <person name="Yoshinaga Y."/>
            <person name="Zwiers L.-H."/>
            <person name="Turgeon B."/>
            <person name="Goodwin S."/>
            <person name="Spatafora J."/>
            <person name="Crous P."/>
            <person name="Grigoriev I."/>
        </authorList>
    </citation>
    <scope>NUCLEOTIDE SEQUENCE</scope>
    <source>
        <strain evidence="2">CBS 116005</strain>
    </source>
</reference>
<sequence>MKGERMQNIEVKETSGRSTTIEQSPTPCNLLELAAELRNEIWELAFTSDTESSRAQDLLNPSPPSSALLRTCRQIYQEAKGLHDAARQRYWSTSIFEIKDAIPLCATGTFQKIKSMRKRDIRLINRIRLPIYDMDPEAMKRPGTAFWQNGVWQEFNGRGQFAEGANTFIWTLSTHHYRCRDEEGKLLRFNATTWVLDGRKYGMVALKHTDTREIAAVKQHFGWPYMTKWELLAAITYCMKFVTY</sequence>
<dbReference type="PANTHER" id="PTHR38790">
    <property type="entry name" value="2EXR DOMAIN-CONTAINING PROTEIN-RELATED"/>
    <property type="match status" value="1"/>
</dbReference>
<organism evidence="2 3">
    <name type="scientific">Teratosphaeria nubilosa</name>
    <dbReference type="NCBI Taxonomy" id="161662"/>
    <lineage>
        <taxon>Eukaryota</taxon>
        <taxon>Fungi</taxon>
        <taxon>Dikarya</taxon>
        <taxon>Ascomycota</taxon>
        <taxon>Pezizomycotina</taxon>
        <taxon>Dothideomycetes</taxon>
        <taxon>Dothideomycetidae</taxon>
        <taxon>Mycosphaerellales</taxon>
        <taxon>Teratosphaeriaceae</taxon>
        <taxon>Teratosphaeria</taxon>
    </lineage>
</organism>
<keyword evidence="3" id="KW-1185">Reference proteome</keyword>
<evidence type="ECO:0000313" key="2">
    <source>
        <dbReference type="EMBL" id="KAF2768841.1"/>
    </source>
</evidence>
<dbReference type="OrthoDB" id="5413827at2759"/>
<name>A0A6G1L7C9_9PEZI</name>
<dbReference type="AlphaFoldDB" id="A0A6G1L7C9"/>
<dbReference type="PANTHER" id="PTHR38790:SF4">
    <property type="entry name" value="2EXR DOMAIN-CONTAINING PROTEIN"/>
    <property type="match status" value="1"/>
</dbReference>
<protein>
    <submittedName>
        <fullName evidence="2">Uncharacterized protein</fullName>
    </submittedName>
</protein>
<evidence type="ECO:0000313" key="3">
    <source>
        <dbReference type="Proteomes" id="UP000799436"/>
    </source>
</evidence>
<proteinExistence type="predicted"/>
<feature type="compositionally biased region" description="Basic and acidic residues" evidence="1">
    <location>
        <begin position="1"/>
        <end position="15"/>
    </location>
</feature>
<dbReference type="Proteomes" id="UP000799436">
    <property type="component" value="Unassembled WGS sequence"/>
</dbReference>
<accession>A0A6G1L7C9</accession>
<feature type="region of interest" description="Disordered" evidence="1">
    <location>
        <begin position="1"/>
        <end position="24"/>
    </location>
</feature>